<comment type="catalytic activity">
    <reaction evidence="1">
        <text>a 1-acyl-sn-glycero-3-phosphate + an acyl-CoA = a 1,2-diacyl-sn-glycero-3-phosphate + CoA</text>
        <dbReference type="Rhea" id="RHEA:19709"/>
        <dbReference type="ChEBI" id="CHEBI:57287"/>
        <dbReference type="ChEBI" id="CHEBI:57970"/>
        <dbReference type="ChEBI" id="CHEBI:58342"/>
        <dbReference type="ChEBI" id="CHEBI:58608"/>
        <dbReference type="EC" id="2.3.1.51"/>
    </reaction>
</comment>
<dbReference type="PANTHER" id="PTHR10983:SF24">
    <property type="entry name" value="1-ACYLGLYCEROL-3-PHOSPHATE O-ACYLTRANSFERASE 3, ISOFORM E-RELATED"/>
    <property type="match status" value="1"/>
</dbReference>
<reference evidence="10" key="1">
    <citation type="submission" date="2019-12" db="EMBL/GenBank/DDBJ databases">
        <title>Genome sequencing and annotation of Brassica cretica.</title>
        <authorList>
            <person name="Studholme D.J."/>
            <person name="Sarris P."/>
        </authorList>
    </citation>
    <scope>NUCLEOTIDE SEQUENCE</scope>
    <source>
        <strain evidence="10">PFS-109/04</strain>
        <tissue evidence="10">Leaf</tissue>
    </source>
</reference>
<keyword evidence="6" id="KW-0808">Transferase</keyword>
<evidence type="ECO:0000256" key="3">
    <source>
        <dbReference type="ARBA" id="ARBA00005189"/>
    </source>
</evidence>
<dbReference type="GO" id="GO:0003841">
    <property type="term" value="F:1-acylglycerol-3-phosphate O-acyltransferase activity"/>
    <property type="evidence" value="ECO:0007669"/>
    <property type="project" value="UniProtKB-EC"/>
</dbReference>
<dbReference type="CDD" id="cd07990">
    <property type="entry name" value="LPLAT_LCLAT1-like"/>
    <property type="match status" value="1"/>
</dbReference>
<evidence type="ECO:0000256" key="1">
    <source>
        <dbReference type="ARBA" id="ARBA00001141"/>
    </source>
</evidence>
<evidence type="ECO:0000256" key="6">
    <source>
        <dbReference type="ARBA" id="ARBA00022679"/>
    </source>
</evidence>
<proteinExistence type="inferred from homology"/>
<comment type="pathway">
    <text evidence="2">Phospholipid metabolism; CDP-diacylglycerol biosynthesis; CDP-diacylglycerol from sn-glycerol 3-phosphate: step 2/3.</text>
</comment>
<keyword evidence="8" id="KW-0472">Membrane</keyword>
<sequence length="386" mass="43991">MAKAGAVVNFLQIQVFADDETSFFMLIWELKYTSSVYVRISNFSDCFFTFLLGQEHTHVVFNHRSDIGWLVGWIPAQRSGCLGSALAASWSVWFSEYLFLERNWAKDESTLKSDLQRLSDFPRPFWLALLCGGNSLYEAKLKAPQEYAASSELPIPRNVLIPRTKSGLQRLNYFPRPFWLALFVEGTRFTEAKLKEYAASSELPIPRNDFVSAVSNLSHPYMICPLLFKGQPSGKQVHVHIKYHSIKDLPESEDEIAQWCRVQFLAKDKLLDKHITSDTFPGQQEQNIGRLIKSRTILLAPSMLYLRICLVLHASLVIFSCNDIKNKKATSIIMKKIHSLLNLELKTWSVGSSEGEDRRDSSKFGLESVIRPVDSMPDRAKKPNCC</sequence>
<evidence type="ECO:0000256" key="2">
    <source>
        <dbReference type="ARBA" id="ARBA00004728"/>
    </source>
</evidence>
<dbReference type="InterPro" id="IPR032098">
    <property type="entry name" value="Acyltransf_C"/>
</dbReference>
<evidence type="ECO:0000256" key="7">
    <source>
        <dbReference type="ARBA" id="ARBA00023315"/>
    </source>
</evidence>
<dbReference type="EMBL" id="QGKX02001347">
    <property type="protein sequence ID" value="KAF3526625.1"/>
    <property type="molecule type" value="Genomic_DNA"/>
</dbReference>
<organism evidence="10 11">
    <name type="scientific">Brassica cretica</name>
    <name type="common">Mustard</name>
    <dbReference type="NCBI Taxonomy" id="69181"/>
    <lineage>
        <taxon>Eukaryota</taxon>
        <taxon>Viridiplantae</taxon>
        <taxon>Streptophyta</taxon>
        <taxon>Embryophyta</taxon>
        <taxon>Tracheophyta</taxon>
        <taxon>Spermatophyta</taxon>
        <taxon>Magnoliopsida</taxon>
        <taxon>eudicotyledons</taxon>
        <taxon>Gunneridae</taxon>
        <taxon>Pentapetalae</taxon>
        <taxon>rosids</taxon>
        <taxon>malvids</taxon>
        <taxon>Brassicales</taxon>
        <taxon>Brassicaceae</taxon>
        <taxon>Brassiceae</taxon>
        <taxon>Brassica</taxon>
    </lineage>
</organism>
<name>A0A8S9PX62_BRACR</name>
<keyword evidence="8" id="KW-1133">Transmembrane helix</keyword>
<evidence type="ECO:0000313" key="11">
    <source>
        <dbReference type="Proteomes" id="UP000712600"/>
    </source>
</evidence>
<evidence type="ECO:0000256" key="8">
    <source>
        <dbReference type="SAM" id="Phobius"/>
    </source>
</evidence>
<keyword evidence="8" id="KW-0812">Transmembrane</keyword>
<accession>A0A8S9PX62</accession>
<keyword evidence="7" id="KW-0012">Acyltransferase</keyword>
<feature type="transmembrane region" description="Helical" evidence="8">
    <location>
        <begin position="297"/>
        <end position="319"/>
    </location>
</feature>
<comment type="pathway">
    <text evidence="3">Lipid metabolism.</text>
</comment>
<dbReference type="EC" id="2.3.1.51" evidence="5"/>
<dbReference type="GO" id="GO:0012505">
    <property type="term" value="C:endomembrane system"/>
    <property type="evidence" value="ECO:0007669"/>
    <property type="project" value="TreeGrafter"/>
</dbReference>
<evidence type="ECO:0000256" key="4">
    <source>
        <dbReference type="ARBA" id="ARBA00008655"/>
    </source>
</evidence>
<evidence type="ECO:0000256" key="5">
    <source>
        <dbReference type="ARBA" id="ARBA00013211"/>
    </source>
</evidence>
<evidence type="ECO:0000313" key="10">
    <source>
        <dbReference type="EMBL" id="KAF3526625.1"/>
    </source>
</evidence>
<dbReference type="PANTHER" id="PTHR10983">
    <property type="entry name" value="1-ACYLGLYCEROL-3-PHOSPHATE ACYLTRANSFERASE-RELATED"/>
    <property type="match status" value="1"/>
</dbReference>
<evidence type="ECO:0000259" key="9">
    <source>
        <dbReference type="Pfam" id="PF16076"/>
    </source>
</evidence>
<comment type="caution">
    <text evidence="10">The sequence shown here is derived from an EMBL/GenBank/DDBJ whole genome shotgun (WGS) entry which is preliminary data.</text>
</comment>
<dbReference type="AlphaFoldDB" id="A0A8S9PX62"/>
<feature type="domain" description="Acyltransferase C-terminal" evidence="9">
    <location>
        <begin position="227"/>
        <end position="295"/>
    </location>
</feature>
<gene>
    <name evidence="10" type="ORF">F2Q69_00049319</name>
</gene>
<comment type="similarity">
    <text evidence="4">Belongs to the 1-acyl-sn-glycerol-3-phosphate acyltransferase family.</text>
</comment>
<dbReference type="Proteomes" id="UP000712600">
    <property type="component" value="Unassembled WGS sequence"/>
</dbReference>
<protein>
    <recommendedName>
        <fullName evidence="5">1-acylglycerol-3-phosphate O-acyltransferase</fullName>
        <ecNumber evidence="5">2.3.1.51</ecNumber>
    </recommendedName>
</protein>
<dbReference type="Pfam" id="PF16076">
    <property type="entry name" value="Acyltransf_C"/>
    <property type="match status" value="1"/>
</dbReference>